<keyword evidence="3" id="KW-1003">Cell membrane</keyword>
<gene>
    <name evidence="18" type="ORF">FWJ25_08620</name>
</gene>
<dbReference type="PANTHER" id="PTHR44757:SF2">
    <property type="entry name" value="BIOFILM ARCHITECTURE MAINTENANCE PROTEIN MBAA"/>
    <property type="match status" value="1"/>
</dbReference>
<name>A0A5B0VJB7_9GAMM</name>
<dbReference type="SMART" id="SM00267">
    <property type="entry name" value="GGDEF"/>
    <property type="match status" value="1"/>
</dbReference>
<dbReference type="PANTHER" id="PTHR44757">
    <property type="entry name" value="DIGUANYLATE CYCLASE DGCP"/>
    <property type="match status" value="1"/>
</dbReference>
<dbReference type="InterPro" id="IPR052155">
    <property type="entry name" value="Biofilm_reg_signaling"/>
</dbReference>
<dbReference type="GO" id="GO:0016301">
    <property type="term" value="F:kinase activity"/>
    <property type="evidence" value="ECO:0007669"/>
    <property type="project" value="UniProtKB-KW"/>
</dbReference>
<evidence type="ECO:0000256" key="10">
    <source>
        <dbReference type="ARBA" id="ARBA00022989"/>
    </source>
</evidence>
<dbReference type="PROSITE" id="PS50113">
    <property type="entry name" value="PAC"/>
    <property type="match status" value="1"/>
</dbReference>
<dbReference type="SUPFAM" id="SSF103190">
    <property type="entry name" value="Sensory domain-like"/>
    <property type="match status" value="1"/>
</dbReference>
<feature type="transmembrane region" description="Helical" evidence="13">
    <location>
        <begin position="286"/>
        <end position="306"/>
    </location>
</feature>
<dbReference type="InterPro" id="IPR033479">
    <property type="entry name" value="dCache_1"/>
</dbReference>
<feature type="domain" description="GGDEF" evidence="17">
    <location>
        <begin position="646"/>
        <end position="779"/>
    </location>
</feature>
<sequence>MIKHWFESLANRAVALVVVVIVLSALTVTIVGALLSRGELEQQATNQVVTIARLVASELDEKLASRLKILNHVAQSFTMDAQVFESRARVLLQQQTALEHLFDGLYLIDSNGRVMAEFPEEYGLIGQDVSQRDYFRDAGNFNTPVISEPYLSLYRDTPAIMIAAPVFNHSHRFIGMIGGALMLEGEQFMQEFARVRIGETGYLSIATRAGTTLAHGGTGEVMVPVRIENPVLRDAMSGFEGTKSSKSKDGSAVIVSVQQMAQVPWFVAAVWPTREAFAPMTRTADAFVWTLLAVIAVMAPVALFVFRRLMRPLTTLGDEINERHLGVRTTPVSVAGGREIRHVAQIFNTVMDERDEVLGSLAEREAFFRSLTQSAPIGIIQTDVLGRIEFVNPAYEQLIGRPASDLQHSYLGNSIYPPDREQALSGWQKSLQQHEVFRGRLRLLSRNDEQLIWGDVMTSVIETPDKALGTITVVRDITRELETETALREEQQRAEHILGVLQEGVLMIDVEGQIRYANQAACQFLGGGFRGDCVQVNFFEQAVIRDAERELGRSDFLGADDMDSLYVTLRNSAGEVFDIDLTMLHVRKGTADERMVFVLRDDSERRREEERLSWEATHDSLTQLANRRAFTAELVKCLGESPRQKARSVLILIDLDYFKPVNDEGGHLLGDDLLKQLAELFMASVRQSDTVARLGGDEFGIILPACGLDHAKALAEKIRVGVEALRIEQDGRSFGVTASIGVTEMTAQDSGTREVVSRADEGTYIAKSRGRNMAIVVPAPPDVEEPDVS</sequence>
<dbReference type="Gene3D" id="3.30.70.270">
    <property type="match status" value="1"/>
</dbReference>
<dbReference type="Pfam" id="PF00990">
    <property type="entry name" value="GGDEF"/>
    <property type="match status" value="1"/>
</dbReference>
<dbReference type="InterPro" id="IPR035965">
    <property type="entry name" value="PAS-like_dom_sf"/>
</dbReference>
<evidence type="ECO:0000256" key="13">
    <source>
        <dbReference type="SAM" id="Phobius"/>
    </source>
</evidence>
<feature type="transmembrane region" description="Helical" evidence="13">
    <location>
        <begin position="13"/>
        <end position="35"/>
    </location>
</feature>
<dbReference type="CDD" id="cd12914">
    <property type="entry name" value="PDC1_DGC_like"/>
    <property type="match status" value="1"/>
</dbReference>
<evidence type="ECO:0000256" key="4">
    <source>
        <dbReference type="ARBA" id="ARBA00022553"/>
    </source>
</evidence>
<evidence type="ECO:0000256" key="7">
    <source>
        <dbReference type="ARBA" id="ARBA00022741"/>
    </source>
</evidence>
<evidence type="ECO:0000256" key="2">
    <source>
        <dbReference type="ARBA" id="ARBA00004651"/>
    </source>
</evidence>
<keyword evidence="19" id="KW-1185">Reference proteome</keyword>
<comment type="caution">
    <text evidence="18">The sequence shown here is derived from an EMBL/GenBank/DDBJ whole genome shotgun (WGS) entry which is preliminary data.</text>
</comment>
<dbReference type="PROSITE" id="PS50885">
    <property type="entry name" value="HAMP"/>
    <property type="match status" value="1"/>
</dbReference>
<dbReference type="CDD" id="cd18774">
    <property type="entry name" value="PDC2_HK_sensor"/>
    <property type="match status" value="1"/>
</dbReference>
<dbReference type="NCBIfam" id="TIGR00229">
    <property type="entry name" value="sensory_box"/>
    <property type="match status" value="1"/>
</dbReference>
<feature type="domain" description="PAS" evidence="14">
    <location>
        <begin position="490"/>
        <end position="526"/>
    </location>
</feature>
<keyword evidence="11" id="KW-0902">Two-component regulatory system</keyword>
<comment type="subcellular location">
    <subcellularLocation>
        <location evidence="2">Cell membrane</location>
        <topology evidence="2">Multi-pass membrane protein</topology>
    </subcellularLocation>
</comment>
<evidence type="ECO:0000259" key="14">
    <source>
        <dbReference type="PROSITE" id="PS50112"/>
    </source>
</evidence>
<evidence type="ECO:0000259" key="15">
    <source>
        <dbReference type="PROSITE" id="PS50113"/>
    </source>
</evidence>
<evidence type="ECO:0000256" key="9">
    <source>
        <dbReference type="ARBA" id="ARBA00022840"/>
    </source>
</evidence>
<dbReference type="SUPFAM" id="SSF55073">
    <property type="entry name" value="Nucleotide cyclase"/>
    <property type="match status" value="1"/>
</dbReference>
<evidence type="ECO:0000313" key="18">
    <source>
        <dbReference type="EMBL" id="KAA1174508.1"/>
    </source>
</evidence>
<keyword evidence="8" id="KW-0418">Kinase</keyword>
<proteinExistence type="predicted"/>
<dbReference type="InterPro" id="IPR000014">
    <property type="entry name" value="PAS"/>
</dbReference>
<dbReference type="PROSITE" id="PS50112">
    <property type="entry name" value="PAS"/>
    <property type="match status" value="2"/>
</dbReference>
<keyword evidence="5" id="KW-0808">Transferase</keyword>
<evidence type="ECO:0000259" key="17">
    <source>
        <dbReference type="PROSITE" id="PS50887"/>
    </source>
</evidence>
<evidence type="ECO:0000256" key="5">
    <source>
        <dbReference type="ARBA" id="ARBA00022679"/>
    </source>
</evidence>
<evidence type="ECO:0000256" key="1">
    <source>
        <dbReference type="ARBA" id="ARBA00001946"/>
    </source>
</evidence>
<evidence type="ECO:0000256" key="6">
    <source>
        <dbReference type="ARBA" id="ARBA00022692"/>
    </source>
</evidence>
<dbReference type="AlphaFoldDB" id="A0A5B0VJB7"/>
<dbReference type="Pfam" id="PF13188">
    <property type="entry name" value="PAS_8"/>
    <property type="match status" value="1"/>
</dbReference>
<keyword evidence="7" id="KW-0547">Nucleotide-binding</keyword>
<dbReference type="InterPro" id="IPR043128">
    <property type="entry name" value="Rev_trsase/Diguanyl_cyclase"/>
</dbReference>
<dbReference type="CDD" id="cd00130">
    <property type="entry name" value="PAS"/>
    <property type="match status" value="2"/>
</dbReference>
<dbReference type="InterPro" id="IPR029151">
    <property type="entry name" value="Sensor-like_sf"/>
</dbReference>
<keyword evidence="10 13" id="KW-1133">Transmembrane helix</keyword>
<dbReference type="Gene3D" id="6.10.340.10">
    <property type="match status" value="1"/>
</dbReference>
<dbReference type="GO" id="GO:0000160">
    <property type="term" value="P:phosphorelay signal transduction system"/>
    <property type="evidence" value="ECO:0007669"/>
    <property type="project" value="UniProtKB-KW"/>
</dbReference>
<reference evidence="18 19" key="1">
    <citation type="submission" date="2019-08" db="EMBL/GenBank/DDBJ databases">
        <title>Marinobacter ZYF650 sp. nov., a marine bacterium isolated from seawater of the Mariana trench.</title>
        <authorList>
            <person name="Ahmad W."/>
        </authorList>
    </citation>
    <scope>NUCLEOTIDE SEQUENCE [LARGE SCALE GENOMIC DNA]</scope>
    <source>
        <strain evidence="18 19">ZYF650</strain>
    </source>
</reference>
<feature type="domain" description="PAS" evidence="14">
    <location>
        <begin position="364"/>
        <end position="434"/>
    </location>
</feature>
<keyword evidence="4" id="KW-0597">Phosphoprotein</keyword>
<feature type="domain" description="PAC" evidence="15">
    <location>
        <begin position="437"/>
        <end position="489"/>
    </location>
</feature>
<evidence type="ECO:0000256" key="3">
    <source>
        <dbReference type="ARBA" id="ARBA00022475"/>
    </source>
</evidence>
<dbReference type="InterPro" id="IPR000700">
    <property type="entry name" value="PAS-assoc_C"/>
</dbReference>
<protein>
    <submittedName>
        <fullName evidence="18">Diguanylate cyclase</fullName>
    </submittedName>
</protein>
<comment type="cofactor">
    <cofactor evidence="1">
        <name>Mg(2+)</name>
        <dbReference type="ChEBI" id="CHEBI:18420"/>
    </cofactor>
</comment>
<dbReference type="SMART" id="SM00091">
    <property type="entry name" value="PAS"/>
    <property type="match status" value="2"/>
</dbReference>
<dbReference type="Proteomes" id="UP000323161">
    <property type="component" value="Unassembled WGS sequence"/>
</dbReference>
<dbReference type="FunFam" id="3.30.70.270:FF:000001">
    <property type="entry name" value="Diguanylate cyclase domain protein"/>
    <property type="match status" value="1"/>
</dbReference>
<evidence type="ECO:0000259" key="16">
    <source>
        <dbReference type="PROSITE" id="PS50885"/>
    </source>
</evidence>
<dbReference type="InterPro" id="IPR003660">
    <property type="entry name" value="HAMP_dom"/>
</dbReference>
<evidence type="ECO:0000256" key="11">
    <source>
        <dbReference type="ARBA" id="ARBA00023012"/>
    </source>
</evidence>
<dbReference type="SUPFAM" id="SSF55785">
    <property type="entry name" value="PYP-like sensor domain (PAS domain)"/>
    <property type="match status" value="2"/>
</dbReference>
<keyword evidence="9" id="KW-0067">ATP-binding</keyword>
<dbReference type="GO" id="GO:0006355">
    <property type="term" value="P:regulation of DNA-templated transcription"/>
    <property type="evidence" value="ECO:0007669"/>
    <property type="project" value="InterPro"/>
</dbReference>
<dbReference type="Gene3D" id="3.30.450.20">
    <property type="entry name" value="PAS domain"/>
    <property type="match status" value="3"/>
</dbReference>
<feature type="domain" description="HAMP" evidence="16">
    <location>
        <begin position="307"/>
        <end position="359"/>
    </location>
</feature>
<dbReference type="GO" id="GO:0005886">
    <property type="term" value="C:plasma membrane"/>
    <property type="evidence" value="ECO:0007669"/>
    <property type="project" value="UniProtKB-SubCell"/>
</dbReference>
<dbReference type="Pfam" id="PF00989">
    <property type="entry name" value="PAS"/>
    <property type="match status" value="1"/>
</dbReference>
<dbReference type="Pfam" id="PF02743">
    <property type="entry name" value="dCache_1"/>
    <property type="match status" value="1"/>
</dbReference>
<evidence type="ECO:0000256" key="12">
    <source>
        <dbReference type="ARBA" id="ARBA00023136"/>
    </source>
</evidence>
<keyword evidence="6 13" id="KW-0812">Transmembrane</keyword>
<organism evidence="18 19">
    <name type="scientific">Marinobacter salinexigens</name>
    <dbReference type="NCBI Taxonomy" id="2919747"/>
    <lineage>
        <taxon>Bacteria</taxon>
        <taxon>Pseudomonadati</taxon>
        <taxon>Pseudomonadota</taxon>
        <taxon>Gammaproteobacteria</taxon>
        <taxon>Pseudomonadales</taxon>
        <taxon>Marinobacteraceae</taxon>
        <taxon>Marinobacter</taxon>
    </lineage>
</organism>
<dbReference type="InterPro" id="IPR000160">
    <property type="entry name" value="GGDEF_dom"/>
</dbReference>
<evidence type="ECO:0000313" key="19">
    <source>
        <dbReference type="Proteomes" id="UP000323161"/>
    </source>
</evidence>
<dbReference type="CDD" id="cd01949">
    <property type="entry name" value="GGDEF"/>
    <property type="match status" value="1"/>
</dbReference>
<dbReference type="InterPro" id="IPR013767">
    <property type="entry name" value="PAS_fold"/>
</dbReference>
<dbReference type="EMBL" id="VTUU01000003">
    <property type="protein sequence ID" value="KAA1174508.1"/>
    <property type="molecule type" value="Genomic_DNA"/>
</dbReference>
<dbReference type="GO" id="GO:0005524">
    <property type="term" value="F:ATP binding"/>
    <property type="evidence" value="ECO:0007669"/>
    <property type="project" value="UniProtKB-KW"/>
</dbReference>
<dbReference type="NCBIfam" id="TIGR00254">
    <property type="entry name" value="GGDEF"/>
    <property type="match status" value="1"/>
</dbReference>
<evidence type="ECO:0000256" key="8">
    <source>
        <dbReference type="ARBA" id="ARBA00022777"/>
    </source>
</evidence>
<dbReference type="PROSITE" id="PS50887">
    <property type="entry name" value="GGDEF"/>
    <property type="match status" value="1"/>
</dbReference>
<dbReference type="InterPro" id="IPR029787">
    <property type="entry name" value="Nucleotide_cyclase"/>
</dbReference>
<keyword evidence="12 13" id="KW-0472">Membrane</keyword>
<accession>A0A5B0VJB7</accession>